<dbReference type="Pfam" id="PF22939">
    <property type="entry name" value="WHD_GPIID"/>
    <property type="match status" value="1"/>
</dbReference>
<dbReference type="InterPro" id="IPR054471">
    <property type="entry name" value="GPIID_WHD"/>
</dbReference>
<evidence type="ECO:0008006" key="6">
    <source>
        <dbReference type="Google" id="ProtNLM"/>
    </source>
</evidence>
<accession>A0A9P7YD81</accession>
<dbReference type="Pfam" id="PF24883">
    <property type="entry name" value="NPHP3_N"/>
    <property type="match status" value="1"/>
</dbReference>
<organism evidence="4 5">
    <name type="scientific">Amylocarpus encephaloides</name>
    <dbReference type="NCBI Taxonomy" id="45428"/>
    <lineage>
        <taxon>Eukaryota</taxon>
        <taxon>Fungi</taxon>
        <taxon>Dikarya</taxon>
        <taxon>Ascomycota</taxon>
        <taxon>Pezizomycotina</taxon>
        <taxon>Leotiomycetes</taxon>
        <taxon>Helotiales</taxon>
        <taxon>Helotiales incertae sedis</taxon>
        <taxon>Amylocarpus</taxon>
    </lineage>
</organism>
<feature type="domain" description="Nephrocystin 3-like N-terminal" evidence="3">
    <location>
        <begin position="6"/>
        <end position="46"/>
    </location>
</feature>
<keyword evidence="1" id="KW-0677">Repeat</keyword>
<name>A0A9P7YD81_9HELO</name>
<dbReference type="InterPro" id="IPR056884">
    <property type="entry name" value="NPHP3-like_N"/>
</dbReference>
<evidence type="ECO:0000256" key="1">
    <source>
        <dbReference type="ARBA" id="ARBA00022737"/>
    </source>
</evidence>
<gene>
    <name evidence="4" type="ORF">BJ875DRAFT_384023</name>
</gene>
<comment type="caution">
    <text evidence="4">The sequence shown here is derived from an EMBL/GenBank/DDBJ whole genome shotgun (WGS) entry which is preliminary data.</text>
</comment>
<keyword evidence="5" id="KW-1185">Reference proteome</keyword>
<dbReference type="AlphaFoldDB" id="A0A9P7YD81"/>
<dbReference type="PANTHER" id="PTHR10039">
    <property type="entry name" value="AMELOGENIN"/>
    <property type="match status" value="1"/>
</dbReference>
<evidence type="ECO:0000313" key="4">
    <source>
        <dbReference type="EMBL" id="KAG9230960.1"/>
    </source>
</evidence>
<reference evidence="4" key="1">
    <citation type="journal article" date="2021" name="IMA Fungus">
        <title>Genomic characterization of three marine fungi, including Emericellopsis atlantica sp. nov. with signatures of a generalist lifestyle and marine biomass degradation.</title>
        <authorList>
            <person name="Hagestad O.C."/>
            <person name="Hou L."/>
            <person name="Andersen J.H."/>
            <person name="Hansen E.H."/>
            <person name="Altermark B."/>
            <person name="Li C."/>
            <person name="Kuhnert E."/>
            <person name="Cox R.J."/>
            <person name="Crous P.W."/>
            <person name="Spatafora J.W."/>
            <person name="Lail K."/>
            <person name="Amirebrahimi M."/>
            <person name="Lipzen A."/>
            <person name="Pangilinan J."/>
            <person name="Andreopoulos W."/>
            <person name="Hayes R.D."/>
            <person name="Ng V."/>
            <person name="Grigoriev I.V."/>
            <person name="Jackson S.A."/>
            <person name="Sutton T.D.S."/>
            <person name="Dobson A.D.W."/>
            <person name="Rama T."/>
        </authorList>
    </citation>
    <scope>NUCLEOTIDE SEQUENCE</scope>
    <source>
        <strain evidence="4">TRa018bII</strain>
    </source>
</reference>
<sequence>MLQEFPQPYLILDALDECADRAELMKILEQIAQWQIENIHVLVTSRKERDIENSLEDIVNGEYIVGLQSHVIDKDIEIYVRQRLSDDKGLNKWRKDAGIRREIETTLTEGSRGMFRWAVCQMDSLGKCRTRLALQKALKVLPVTLDETYERILYRISDDDSEYAMRILKWLVFSSRPLSVEELAEIVAINVEREPAFNRDEILEDPIDVLDICMGLVSVAMAESSSLPSPSPHSSTISRTVTLAHYSVQEYLVSTRIRQGNAARYSMQAAASHAYIAKGTISYLLQF</sequence>
<evidence type="ECO:0000259" key="2">
    <source>
        <dbReference type="Pfam" id="PF22939"/>
    </source>
</evidence>
<feature type="domain" description="GPI inositol-deacylase winged helix" evidence="2">
    <location>
        <begin position="162"/>
        <end position="223"/>
    </location>
</feature>
<protein>
    <recommendedName>
        <fullName evidence="6">NACHT domain-containing protein</fullName>
    </recommendedName>
</protein>
<dbReference type="OrthoDB" id="4772757at2759"/>
<dbReference type="PANTHER" id="PTHR10039:SF16">
    <property type="entry name" value="GPI INOSITOL-DEACYLASE"/>
    <property type="match status" value="1"/>
</dbReference>
<proteinExistence type="predicted"/>
<evidence type="ECO:0000313" key="5">
    <source>
        <dbReference type="Proteomes" id="UP000824998"/>
    </source>
</evidence>
<evidence type="ECO:0000259" key="3">
    <source>
        <dbReference type="Pfam" id="PF24883"/>
    </source>
</evidence>
<dbReference type="Proteomes" id="UP000824998">
    <property type="component" value="Unassembled WGS sequence"/>
</dbReference>
<dbReference type="EMBL" id="MU251633">
    <property type="protein sequence ID" value="KAG9230960.1"/>
    <property type="molecule type" value="Genomic_DNA"/>
</dbReference>